<dbReference type="InterPro" id="IPR027377">
    <property type="entry name" value="ZAR1/RTP1-5-like_Znf-3CxxC"/>
</dbReference>
<reference evidence="5" key="1">
    <citation type="journal article" date="2012" name="Mol. Plant Microbe Interact.">
        <title>A highly conserved effector in Fusarium oxysporum is required for full virulence on Arabidopsis.</title>
        <authorList>
            <person name="Thatcher L.F."/>
            <person name="Gardiner D.M."/>
            <person name="Kazan K."/>
            <person name="Manners J."/>
        </authorList>
    </citation>
    <scope>NUCLEOTIDE SEQUENCE [LARGE SCALE GENOMIC DNA]</scope>
    <source>
        <strain evidence="5">Fo5176</strain>
    </source>
</reference>
<dbReference type="GO" id="GO:0008270">
    <property type="term" value="F:zinc ion binding"/>
    <property type="evidence" value="ECO:0007669"/>
    <property type="project" value="UniProtKB-KW"/>
</dbReference>
<proteinExistence type="predicted"/>
<keyword evidence="3" id="KW-0862">Zinc</keyword>
<keyword evidence="1" id="KW-0479">Metal-binding</keyword>
<dbReference type="EnsemblFungi" id="FOXG_16933T0">
    <property type="protein sequence ID" value="FOXG_16933P0"/>
    <property type="gene ID" value="FOXG_16933"/>
</dbReference>
<accession>A0A0D2YK65</accession>
<dbReference type="Pfam" id="PF13695">
    <property type="entry name" value="Zn_ribbon_3CxxC"/>
    <property type="match status" value="1"/>
</dbReference>
<evidence type="ECO:0000313" key="4">
    <source>
        <dbReference type="EnsemblFungi" id="FOXG_16933P0"/>
    </source>
</evidence>
<keyword evidence="2" id="KW-0863">Zinc-finger</keyword>
<gene>
    <name evidence="4" type="primary">28957752</name>
</gene>
<organism evidence="4 5">
    <name type="scientific">Fusarium oxysporum (strain Fo5176)</name>
    <name type="common">Fusarium vascular wilt</name>
    <dbReference type="NCBI Taxonomy" id="660025"/>
    <lineage>
        <taxon>Eukaryota</taxon>
        <taxon>Fungi</taxon>
        <taxon>Dikarya</taxon>
        <taxon>Ascomycota</taxon>
        <taxon>Pezizomycotina</taxon>
        <taxon>Sordariomycetes</taxon>
        <taxon>Hypocreomycetidae</taxon>
        <taxon>Hypocreales</taxon>
        <taxon>Nectriaceae</taxon>
        <taxon>Fusarium</taxon>
        <taxon>Fusarium oxysporum species complex</taxon>
    </lineage>
</organism>
<dbReference type="Proteomes" id="UP000002489">
    <property type="component" value="Unassembled WGS sequence"/>
</dbReference>
<evidence type="ECO:0000256" key="1">
    <source>
        <dbReference type="ARBA" id="ARBA00022723"/>
    </source>
</evidence>
<dbReference type="VEuPathDB" id="FungiDB:FOXG_16933"/>
<evidence type="ECO:0000256" key="2">
    <source>
        <dbReference type="ARBA" id="ARBA00022771"/>
    </source>
</evidence>
<protein>
    <submittedName>
        <fullName evidence="4">Uncharacterized protein</fullName>
    </submittedName>
</protein>
<evidence type="ECO:0000256" key="3">
    <source>
        <dbReference type="ARBA" id="ARBA00022833"/>
    </source>
</evidence>
<dbReference type="AlphaFoldDB" id="A0A0D2YK65"/>
<reference evidence="4" key="2">
    <citation type="submission" date="2025-08" db="UniProtKB">
        <authorList>
            <consortium name="EnsemblFungi"/>
        </authorList>
    </citation>
    <scope>IDENTIFICATION</scope>
    <source>
        <strain evidence="4">4287 / CBS 123668 / FGSC 9935 / NRRL 34936</strain>
    </source>
</reference>
<evidence type="ECO:0000313" key="5">
    <source>
        <dbReference type="Proteomes" id="UP000002489"/>
    </source>
</evidence>
<dbReference type="SMART" id="SM01328">
    <property type="entry name" value="zf-3CxxC"/>
    <property type="match status" value="1"/>
</dbReference>
<name>A0A0D2YK65_FUSOF</name>
<sequence>MPGKRGKKPPRSWSMFPDLHDRVADKLEEDQLDYTFFEKDEDLGAIRTYDTNIIGRFVCHNNKCDSRGWKSMIVAITIREYSRNRYNVRVYHQRCIECNHLSKPKLKEETYVDRVTYRIKKWNGVEVEIPKYSDKSKAPHEEDHCEGCKNGHCKRGNQNNEGDMYFA</sequence>